<feature type="compositionally biased region" description="Acidic residues" evidence="2">
    <location>
        <begin position="763"/>
        <end position="777"/>
    </location>
</feature>
<feature type="region of interest" description="Disordered" evidence="2">
    <location>
        <begin position="393"/>
        <end position="428"/>
    </location>
</feature>
<dbReference type="AlphaFoldDB" id="A0A7C2ACZ3"/>
<dbReference type="InterPro" id="IPR020011">
    <property type="entry name" value="FimV_C"/>
</dbReference>
<feature type="coiled-coil region" evidence="1">
    <location>
        <begin position="334"/>
        <end position="375"/>
    </location>
</feature>
<evidence type="ECO:0000313" key="4">
    <source>
        <dbReference type="EMBL" id="HEC75433.1"/>
    </source>
</evidence>
<name>A0A7C2ACZ3_9GAMM</name>
<evidence type="ECO:0000259" key="3">
    <source>
        <dbReference type="PROSITE" id="PS51782"/>
    </source>
</evidence>
<keyword evidence="1" id="KW-0175">Coiled coil</keyword>
<feature type="region of interest" description="Disordered" evidence="2">
    <location>
        <begin position="758"/>
        <end position="777"/>
    </location>
</feature>
<dbReference type="Proteomes" id="UP000886384">
    <property type="component" value="Unassembled WGS sequence"/>
</dbReference>
<sequence>MDVEGMKMKKQLFAGLAVATTLGILTPLTSQAFGLGEINVLSALNEPFKAEIKINALKEEEKDNFDIGIAGSDEFDKAGLDRSFVLTQLKFDVINNTSGAKVLVTSEQVIKEPFLDFLVSASAGSGKLIREYTVLLDPPEFVMNSTKSVMPSRSESSSRKTSVQPNSTTFNASNETVYGPVRKSDTLWNIALKTRPNESVSVQQMMMALLKANPEAFNNNINSLKANYTLTLPSLAEINALSQSQAFQAFKQQNAEWRARQTPPVSAKRTSVESATDKNTGADDTQSTTQMESEQLASADSSSDDEAHLQLVAPDEADNSVDEASPNMDGNPQIDKLTEQLTYAQETIEAQAQENIDFKARMDAMEEQLETMRRLISLKDADLAKLQTLVAEKEKLDPNTPEVEFREDTENTAELSSEEEGQQEPVISDDVGVGELESAVIDESQDIVPTSDTNDVNNSFISELNGFFSRYKYESVGALIILLLLIYLLAKRNRDDDDDNDVLITEQDVEPQETDSEDEQFLSNDINEQPSTQAADTNSSTSVEDIPERTVNELIEQAEMFVGYADYIQAKFALEKAVEKEPDNKLISFKLLYILFKQRQADSFISEIDRVHFNSTDSQWPEISAWGQELLPGHPSFSEPSAQFESADEPITDETLQFESVEIQSDEQADISTENDEFLVEETLSSDAGETLDITEDEIAASDSILEFDFQPTEVEKKEFVTSDKNTDENELDDDLLSFETHFSSDITDEEELLMEENHLDDESSLSLDLETDSEPDLEFDIGNLDDIDEAETKLDLASAYVDMEDIDGAKNILNEVLVEGNEEQQSRAQAMLDSLS</sequence>
<evidence type="ECO:0000256" key="1">
    <source>
        <dbReference type="SAM" id="Coils"/>
    </source>
</evidence>
<feature type="compositionally biased region" description="Basic and acidic residues" evidence="2">
    <location>
        <begin position="393"/>
        <end position="409"/>
    </location>
</feature>
<dbReference type="InterPro" id="IPR020012">
    <property type="entry name" value="LysM_FimV"/>
</dbReference>
<feature type="compositionally biased region" description="Polar residues" evidence="2">
    <location>
        <begin position="164"/>
        <end position="174"/>
    </location>
</feature>
<dbReference type="Gene3D" id="1.20.58.2200">
    <property type="match status" value="1"/>
</dbReference>
<feature type="compositionally biased region" description="Polar residues" evidence="2">
    <location>
        <begin position="526"/>
        <end position="543"/>
    </location>
</feature>
<dbReference type="InterPro" id="IPR038440">
    <property type="entry name" value="FimV_C_sf"/>
</dbReference>
<accession>A0A7C2ACZ3</accession>
<gene>
    <name evidence="4" type="ORF">ENI26_13870</name>
</gene>
<dbReference type="EMBL" id="DRHY01000321">
    <property type="protein sequence ID" value="HEC75433.1"/>
    <property type="molecule type" value="Genomic_DNA"/>
</dbReference>
<dbReference type="InterPro" id="IPR057840">
    <property type="entry name" value="FimV_N"/>
</dbReference>
<evidence type="ECO:0000256" key="2">
    <source>
        <dbReference type="SAM" id="MobiDB-lite"/>
    </source>
</evidence>
<organism evidence="4">
    <name type="scientific">Methylophaga aminisulfidivorans</name>
    <dbReference type="NCBI Taxonomy" id="230105"/>
    <lineage>
        <taxon>Bacteria</taxon>
        <taxon>Pseudomonadati</taxon>
        <taxon>Pseudomonadota</taxon>
        <taxon>Gammaproteobacteria</taxon>
        <taxon>Thiotrichales</taxon>
        <taxon>Piscirickettsiaceae</taxon>
        <taxon>Methylophaga</taxon>
    </lineage>
</organism>
<feature type="compositionally biased region" description="Low complexity" evidence="2">
    <location>
        <begin position="147"/>
        <end position="163"/>
    </location>
</feature>
<feature type="domain" description="LysM" evidence="3">
    <location>
        <begin position="177"/>
        <end position="232"/>
    </location>
</feature>
<dbReference type="Pfam" id="PF25800">
    <property type="entry name" value="FimV_N"/>
    <property type="match status" value="1"/>
</dbReference>
<proteinExistence type="predicted"/>
<feature type="region of interest" description="Disordered" evidence="2">
    <location>
        <begin position="146"/>
        <end position="174"/>
    </location>
</feature>
<dbReference type="InterPro" id="IPR018392">
    <property type="entry name" value="LysM"/>
</dbReference>
<protein>
    <recommendedName>
        <fullName evidence="3">LysM domain-containing protein</fullName>
    </recommendedName>
</protein>
<feature type="region of interest" description="Disordered" evidence="2">
    <location>
        <begin position="526"/>
        <end position="547"/>
    </location>
</feature>
<feature type="compositionally biased region" description="Polar residues" evidence="2">
    <location>
        <begin position="268"/>
        <end position="291"/>
    </location>
</feature>
<reference evidence="4" key="1">
    <citation type="journal article" date="2020" name="mSystems">
        <title>Genome- and Community-Level Interaction Insights into Carbon Utilization and Element Cycling Functions of Hydrothermarchaeota in Hydrothermal Sediment.</title>
        <authorList>
            <person name="Zhou Z."/>
            <person name="Liu Y."/>
            <person name="Xu W."/>
            <person name="Pan J."/>
            <person name="Luo Z.H."/>
            <person name="Li M."/>
        </authorList>
    </citation>
    <scope>NUCLEOTIDE SEQUENCE [LARGE SCALE GENOMIC DNA]</scope>
    <source>
        <strain evidence="4">HyVt-380</strain>
    </source>
</reference>
<feature type="compositionally biased region" description="Acidic residues" evidence="2">
    <location>
        <begin position="410"/>
        <end position="422"/>
    </location>
</feature>
<feature type="compositionally biased region" description="Low complexity" evidence="2">
    <location>
        <begin position="292"/>
        <end position="301"/>
    </location>
</feature>
<dbReference type="NCBIfam" id="TIGR03504">
    <property type="entry name" value="FimV_Cterm"/>
    <property type="match status" value="1"/>
</dbReference>
<dbReference type="PROSITE" id="PS51782">
    <property type="entry name" value="LYSM"/>
    <property type="match status" value="1"/>
</dbReference>
<feature type="region of interest" description="Disordered" evidence="2">
    <location>
        <begin position="254"/>
        <end position="306"/>
    </location>
</feature>
<dbReference type="NCBIfam" id="TIGR03505">
    <property type="entry name" value="FimV_core"/>
    <property type="match status" value="1"/>
</dbReference>
<comment type="caution">
    <text evidence="4">The sequence shown here is derived from an EMBL/GenBank/DDBJ whole genome shotgun (WGS) entry which is preliminary data.</text>
</comment>